<dbReference type="PANTHER" id="PTHR32493:SF0">
    <property type="entry name" value="SUSHI DOMAIN-CONTAINING PROTEIN 5"/>
    <property type="match status" value="1"/>
</dbReference>
<dbReference type="CDD" id="cd00033">
    <property type="entry name" value="CCP"/>
    <property type="match status" value="1"/>
</dbReference>
<accession>A0AAD1W1Y8</accession>
<keyword evidence="2" id="KW-0732">Signal</keyword>
<dbReference type="GO" id="GO:0007219">
    <property type="term" value="P:Notch signaling pathway"/>
    <property type="evidence" value="ECO:0007669"/>
    <property type="project" value="TreeGrafter"/>
</dbReference>
<dbReference type="PANTHER" id="PTHR32493">
    <property type="entry name" value="SUSHI DOMAIN-CONTAINING PROTEIN 5"/>
    <property type="match status" value="1"/>
</dbReference>
<evidence type="ECO:0000256" key="5">
    <source>
        <dbReference type="SAM" id="Phobius"/>
    </source>
</evidence>
<keyword evidence="8" id="KW-1185">Reference proteome</keyword>
<sequence length="484" mass="54479">MESVHESRIKVVDVKVDRPITEEEQFNAFCVKDEDKPCGDPPSFLHTILYGHTGFEMGDELLYVCSHGYVMGKGESAFTLLCDSCGKWYGHVHACVKDETETFIDYEDNLNDDKDVPDFESYNEEEDYDDGYNEQHELSLNIHNEQKAHLEDARDLTSIEKANKRPTKAPFSLSQTHLFWFSPEVISGIKSEMEQHDITKTHLNNIKYMGIQTDNHDHVNSQHMTYKDHPMYTSEKKNNTKANKNVSENTNSSFLNGYTTRVTTQSIDGSVETEDISLITFKTVLSNIDSTALSANTDLNGVATAFPTPTTLGNSQAVVQPESTIVPENRNSDEVNNDSSSMGYHTSNLKFIDDESMLPTVHDATESIPTVDYHKVNVDSTILLANIYDLLIQSTPSEIEFTAGQNFKTFEEDISEGKQMVSTVQPCLGDECLQGSKGQLIAIIVVIICLLLLLTIMAVWCYKKQHKSSVYNLNGNRHLQHIEM</sequence>
<dbReference type="Pfam" id="PF00084">
    <property type="entry name" value="Sushi"/>
    <property type="match status" value="1"/>
</dbReference>
<dbReference type="Gene3D" id="2.10.70.10">
    <property type="entry name" value="Complement Module, domain 1"/>
    <property type="match status" value="1"/>
</dbReference>
<evidence type="ECO:0000259" key="6">
    <source>
        <dbReference type="PROSITE" id="PS50923"/>
    </source>
</evidence>
<evidence type="ECO:0000256" key="1">
    <source>
        <dbReference type="ARBA" id="ARBA00022659"/>
    </source>
</evidence>
<dbReference type="FunFam" id="2.10.70.10:FF:000050">
    <property type="entry name" value="sushi domain-containing protein 5"/>
    <property type="match status" value="1"/>
</dbReference>
<keyword evidence="5" id="KW-1133">Transmembrane helix</keyword>
<organism evidence="7 8">
    <name type="scientific">Pelobates cultripes</name>
    <name type="common">Western spadefoot toad</name>
    <dbReference type="NCBI Taxonomy" id="61616"/>
    <lineage>
        <taxon>Eukaryota</taxon>
        <taxon>Metazoa</taxon>
        <taxon>Chordata</taxon>
        <taxon>Craniata</taxon>
        <taxon>Vertebrata</taxon>
        <taxon>Euteleostomi</taxon>
        <taxon>Amphibia</taxon>
        <taxon>Batrachia</taxon>
        <taxon>Anura</taxon>
        <taxon>Pelobatoidea</taxon>
        <taxon>Pelobatidae</taxon>
        <taxon>Pelobates</taxon>
    </lineage>
</organism>
<keyword evidence="5" id="KW-0472">Membrane</keyword>
<reference evidence="7" key="1">
    <citation type="submission" date="2022-03" db="EMBL/GenBank/DDBJ databases">
        <authorList>
            <person name="Alioto T."/>
            <person name="Alioto T."/>
            <person name="Gomez Garrido J."/>
        </authorList>
    </citation>
    <scope>NUCLEOTIDE SEQUENCE</scope>
</reference>
<evidence type="ECO:0000256" key="3">
    <source>
        <dbReference type="ARBA" id="ARBA00023157"/>
    </source>
</evidence>
<dbReference type="AlphaFoldDB" id="A0AAD1W1Y8"/>
<dbReference type="Proteomes" id="UP001295444">
    <property type="component" value="Chromosome 04"/>
</dbReference>
<gene>
    <name evidence="7" type="ORF">PECUL_23A032606</name>
</gene>
<dbReference type="SMART" id="SM00032">
    <property type="entry name" value="CCP"/>
    <property type="match status" value="1"/>
</dbReference>
<dbReference type="PROSITE" id="PS50923">
    <property type="entry name" value="SUSHI"/>
    <property type="match status" value="1"/>
</dbReference>
<evidence type="ECO:0000256" key="4">
    <source>
        <dbReference type="PROSITE-ProRule" id="PRU00302"/>
    </source>
</evidence>
<feature type="transmembrane region" description="Helical" evidence="5">
    <location>
        <begin position="440"/>
        <end position="462"/>
    </location>
</feature>
<evidence type="ECO:0000313" key="7">
    <source>
        <dbReference type="EMBL" id="CAH2283501.1"/>
    </source>
</evidence>
<dbReference type="InterPro" id="IPR035976">
    <property type="entry name" value="Sushi/SCR/CCP_sf"/>
</dbReference>
<dbReference type="EMBL" id="OW240915">
    <property type="protein sequence ID" value="CAH2283501.1"/>
    <property type="molecule type" value="Genomic_DNA"/>
</dbReference>
<dbReference type="InterPro" id="IPR000436">
    <property type="entry name" value="Sushi_SCR_CCP_dom"/>
</dbReference>
<evidence type="ECO:0000256" key="2">
    <source>
        <dbReference type="ARBA" id="ARBA00022729"/>
    </source>
</evidence>
<comment type="caution">
    <text evidence="4">Lacks conserved residue(s) required for the propagation of feature annotation.</text>
</comment>
<dbReference type="InterPro" id="IPR053298">
    <property type="entry name" value="Sushi_domain_protein"/>
</dbReference>
<keyword evidence="5" id="KW-0812">Transmembrane</keyword>
<proteinExistence type="predicted"/>
<protein>
    <recommendedName>
        <fullName evidence="6">Sushi domain-containing protein</fullName>
    </recommendedName>
</protein>
<name>A0AAD1W1Y8_PELCU</name>
<evidence type="ECO:0000313" key="8">
    <source>
        <dbReference type="Proteomes" id="UP001295444"/>
    </source>
</evidence>
<keyword evidence="1 4" id="KW-0768">Sushi</keyword>
<feature type="domain" description="Sushi" evidence="6">
    <location>
        <begin position="36"/>
        <end position="97"/>
    </location>
</feature>
<keyword evidence="3" id="KW-1015">Disulfide bond</keyword>
<dbReference type="SUPFAM" id="SSF57535">
    <property type="entry name" value="Complement control module/SCR domain"/>
    <property type="match status" value="1"/>
</dbReference>